<sequence>MDNNSESQKNLSEINFSTATDVSDSKSDPPPGSSPKKPIQLGVVQSSLGNRTSTSSFNKKSRWDQAPESGEETETKESKTELQDVEQSTSVKNLIQKFENITGDSQLVEKQCEELPIKPVAAHTSTPSRVKLVRTNFMKIEKPTPNLGKTGADDLAASSFQGKDNILKQLTPKTSTTEATEIKDIKSVTPSTALEIISSCYDSPSDESSQDTDISSTSGNKTKDSVSLEKLNDPLKDDTNIESKSDIHTEKNLTSEINVDTDIQLDEDSSSRSRISSKEDTVDFEVVTVGDVSSYTQSLSGKNTPIEDSMNEKTDPCNIRNTKNDINSKINLSSVGELLPQPSTFVIHEIKSDPLTKSDGNVPVSSKVLDHTQTSELKNPAIDKEGKYQELNEDSPNNVIGNDDSDLSEFSKDVQEETVSPPNVSKLVDTKTAQKSICSIDLSEKSETDEDNSKLLTQITPATENISSQDQLETGESKTDIKTLLVEENVLLHEESIESKTEGNVD</sequence>
<dbReference type="EMBL" id="GECU01030334">
    <property type="protein sequence ID" value="JAS77372.1"/>
    <property type="molecule type" value="Transcribed_RNA"/>
</dbReference>
<gene>
    <name evidence="2" type="ORF">g.52222</name>
</gene>
<feature type="compositionally biased region" description="Basic and acidic residues" evidence="1">
    <location>
        <begin position="381"/>
        <end position="390"/>
    </location>
</feature>
<feature type="compositionally biased region" description="Polar residues" evidence="1">
    <location>
        <begin position="211"/>
        <end position="220"/>
    </location>
</feature>
<feature type="compositionally biased region" description="Polar residues" evidence="1">
    <location>
        <begin position="1"/>
        <end position="20"/>
    </location>
</feature>
<feature type="region of interest" description="Disordered" evidence="1">
    <location>
        <begin position="443"/>
        <end position="476"/>
    </location>
</feature>
<evidence type="ECO:0000256" key="1">
    <source>
        <dbReference type="SAM" id="MobiDB-lite"/>
    </source>
</evidence>
<feature type="non-terminal residue" evidence="2">
    <location>
        <position position="506"/>
    </location>
</feature>
<feature type="region of interest" description="Disordered" evidence="1">
    <location>
        <begin position="1"/>
        <end position="90"/>
    </location>
</feature>
<reference evidence="2" key="1">
    <citation type="submission" date="2015-11" db="EMBL/GenBank/DDBJ databases">
        <title>De novo transcriptome assembly of four potential Pierce s Disease insect vectors from Arizona vineyards.</title>
        <authorList>
            <person name="Tassone E.E."/>
        </authorList>
    </citation>
    <scope>NUCLEOTIDE SEQUENCE</scope>
</reference>
<organism evidence="2">
    <name type="scientific">Homalodisca liturata</name>
    <dbReference type="NCBI Taxonomy" id="320908"/>
    <lineage>
        <taxon>Eukaryota</taxon>
        <taxon>Metazoa</taxon>
        <taxon>Ecdysozoa</taxon>
        <taxon>Arthropoda</taxon>
        <taxon>Hexapoda</taxon>
        <taxon>Insecta</taxon>
        <taxon>Pterygota</taxon>
        <taxon>Neoptera</taxon>
        <taxon>Paraneoptera</taxon>
        <taxon>Hemiptera</taxon>
        <taxon>Auchenorrhyncha</taxon>
        <taxon>Membracoidea</taxon>
        <taxon>Cicadellidae</taxon>
        <taxon>Cicadellinae</taxon>
        <taxon>Proconiini</taxon>
        <taxon>Homalodisca</taxon>
    </lineage>
</organism>
<proteinExistence type="predicted"/>
<protein>
    <submittedName>
        <fullName evidence="2">Uncharacterized protein</fullName>
    </submittedName>
</protein>
<accession>A0A1B6HRS7</accession>
<feature type="compositionally biased region" description="Basic and acidic residues" evidence="1">
    <location>
        <begin position="221"/>
        <end position="247"/>
    </location>
</feature>
<feature type="region of interest" description="Disordered" evidence="1">
    <location>
        <begin position="354"/>
        <end position="423"/>
    </location>
</feature>
<feature type="compositionally biased region" description="Polar residues" evidence="1">
    <location>
        <begin position="454"/>
        <end position="474"/>
    </location>
</feature>
<dbReference type="AlphaFoldDB" id="A0A1B6HRS7"/>
<feature type="compositionally biased region" description="Polar residues" evidence="1">
    <location>
        <begin position="43"/>
        <end position="58"/>
    </location>
</feature>
<feature type="compositionally biased region" description="Basic and acidic residues" evidence="1">
    <location>
        <begin position="73"/>
        <end position="82"/>
    </location>
</feature>
<evidence type="ECO:0000313" key="2">
    <source>
        <dbReference type="EMBL" id="JAS77372.1"/>
    </source>
</evidence>
<feature type="region of interest" description="Disordered" evidence="1">
    <location>
        <begin position="201"/>
        <end position="247"/>
    </location>
</feature>
<name>A0A1B6HRS7_9HEMI</name>